<evidence type="ECO:0000256" key="6">
    <source>
        <dbReference type="SAM" id="MobiDB-lite"/>
    </source>
</evidence>
<feature type="transmembrane region" description="Helical" evidence="7">
    <location>
        <begin position="320"/>
        <end position="340"/>
    </location>
</feature>
<feature type="compositionally biased region" description="Polar residues" evidence="6">
    <location>
        <begin position="554"/>
        <end position="570"/>
    </location>
</feature>
<dbReference type="InterPro" id="IPR036259">
    <property type="entry name" value="MFS_trans_sf"/>
</dbReference>
<dbReference type="InterPro" id="IPR051717">
    <property type="entry name" value="MFS_MFSD6"/>
</dbReference>
<dbReference type="PANTHER" id="PTHR16172">
    <property type="entry name" value="MAJOR FACILITATOR SUPERFAMILY DOMAIN-CONTAINING PROTEIN 6-LIKE"/>
    <property type="match status" value="1"/>
</dbReference>
<evidence type="ECO:0000256" key="3">
    <source>
        <dbReference type="ARBA" id="ARBA00022692"/>
    </source>
</evidence>
<evidence type="ECO:0000256" key="7">
    <source>
        <dbReference type="SAM" id="Phobius"/>
    </source>
</evidence>
<name>A0ABM1EG84_PRICU</name>
<keyword evidence="9" id="KW-1185">Reference proteome</keyword>
<keyword evidence="4 7" id="KW-1133">Transmembrane helix</keyword>
<sequence>MKCEVNRSFLPIKFYFLTFYAGCACLVPFLAIYLKEQGWNPLEVAIIYTVVPFASVLTKPIIGGIADYLKQHKYVLLICVMLMATFFLAIAFVPPVEGYIYHHEVVPECFGGKVTVLRLCDPCEFIPQQIPGMCDITCTAIASGANISMNSNDFPHMALGQPHDFKSDEVTNFTDPHEKDMEILSEGNNTNATTVMNCISYDVMLADDAHGDLNDLCQSHCSVHCRSDPFVCTPGTPYHHVRLVWKFWVLLFLYIMSRVFFSSNVSMLDMITFTVLKDRPNVYGKQKLWGTFGWGVMASVTGFLMLEFRVPGERMNFQPAFYLFLTLMAVTCVVNMAINVKVEHYSENILKDIWKITKNRAVLAFLFAVFCFGLQFGALITFSLWYLGDLGASELLYGLDLTAETLIEMPFYFLAGWVIKRLGHVKCLYVGFIAYTVRFIIFSYIVNPWWTLALNLFHGLSFGLVYTTMVSYSNIIAPKGTAATMQGLVGGIFDGVGCGFGSLLGGFIYESYGGAVTFRCFGVLALVSCILYWFANCFITSTESKDEKDETEGSNELTLTLNTQEDVVKE</sequence>
<evidence type="ECO:0000313" key="10">
    <source>
        <dbReference type="RefSeq" id="XP_014671205.1"/>
    </source>
</evidence>
<dbReference type="PROSITE" id="PS51257">
    <property type="entry name" value="PROKAR_LIPOPROTEIN"/>
    <property type="match status" value="1"/>
</dbReference>
<feature type="transmembrane region" description="Helical" evidence="7">
    <location>
        <begin position="487"/>
        <end position="509"/>
    </location>
</feature>
<evidence type="ECO:0000313" key="11">
    <source>
        <dbReference type="RefSeq" id="XP_014671206.1"/>
    </source>
</evidence>
<evidence type="ECO:0000256" key="1">
    <source>
        <dbReference type="ARBA" id="ARBA00004141"/>
    </source>
</evidence>
<feature type="transmembrane region" description="Helical" evidence="7">
    <location>
        <begin position="247"/>
        <end position="276"/>
    </location>
</feature>
<dbReference type="Proteomes" id="UP000695022">
    <property type="component" value="Unplaced"/>
</dbReference>
<feature type="transmembrane region" description="Helical" evidence="7">
    <location>
        <begin position="515"/>
        <end position="535"/>
    </location>
</feature>
<feature type="transmembrane region" description="Helical" evidence="7">
    <location>
        <begin position="452"/>
        <end position="475"/>
    </location>
</feature>
<feature type="transmembrane region" description="Helical" evidence="7">
    <location>
        <begin position="397"/>
        <end position="415"/>
    </location>
</feature>
<feature type="transmembrane region" description="Helical" evidence="7">
    <location>
        <begin position="12"/>
        <end position="33"/>
    </location>
</feature>
<accession>A0ABM1EG84</accession>
<dbReference type="Gene3D" id="1.20.1250.20">
    <property type="entry name" value="MFS general substrate transporter like domains"/>
    <property type="match status" value="3"/>
</dbReference>
<dbReference type="PANTHER" id="PTHR16172:SF41">
    <property type="entry name" value="MAJOR FACILITATOR SUPERFAMILY DOMAIN-CONTAINING PROTEIN 6-LIKE"/>
    <property type="match status" value="1"/>
</dbReference>
<dbReference type="InterPro" id="IPR020846">
    <property type="entry name" value="MFS_dom"/>
</dbReference>
<dbReference type="RefSeq" id="XP_014671206.1">
    <property type="nucleotide sequence ID" value="XM_014815720.1"/>
</dbReference>
<dbReference type="RefSeq" id="XP_014671205.1">
    <property type="nucleotide sequence ID" value="XM_014815719.1"/>
</dbReference>
<feature type="transmembrane region" description="Helical" evidence="7">
    <location>
        <begin position="288"/>
        <end position="308"/>
    </location>
</feature>
<comment type="subcellular location">
    <subcellularLocation>
        <location evidence="1">Membrane</location>
        <topology evidence="1">Multi-pass membrane protein</topology>
    </subcellularLocation>
</comment>
<evidence type="ECO:0000256" key="5">
    <source>
        <dbReference type="ARBA" id="ARBA00023136"/>
    </source>
</evidence>
<comment type="similarity">
    <text evidence="2">Belongs to the major facilitator superfamily. MFSD6 family.</text>
</comment>
<feature type="region of interest" description="Disordered" evidence="6">
    <location>
        <begin position="548"/>
        <end position="570"/>
    </location>
</feature>
<dbReference type="GeneID" id="106811975"/>
<reference evidence="10 11" key="1">
    <citation type="submission" date="2025-05" db="UniProtKB">
        <authorList>
            <consortium name="RefSeq"/>
        </authorList>
    </citation>
    <scope>IDENTIFICATION</scope>
</reference>
<proteinExistence type="inferred from homology"/>
<feature type="transmembrane region" description="Helical" evidence="7">
    <location>
        <begin position="45"/>
        <end position="62"/>
    </location>
</feature>
<evidence type="ECO:0000259" key="8">
    <source>
        <dbReference type="PROSITE" id="PS50850"/>
    </source>
</evidence>
<evidence type="ECO:0000256" key="2">
    <source>
        <dbReference type="ARBA" id="ARBA00005241"/>
    </source>
</evidence>
<dbReference type="CDD" id="cd17335">
    <property type="entry name" value="MFS_MFSD6"/>
    <property type="match status" value="1"/>
</dbReference>
<dbReference type="Pfam" id="PF12832">
    <property type="entry name" value="MFS_1_like"/>
    <property type="match status" value="1"/>
</dbReference>
<evidence type="ECO:0000313" key="9">
    <source>
        <dbReference type="Proteomes" id="UP000695022"/>
    </source>
</evidence>
<organism evidence="9 10">
    <name type="scientific">Priapulus caudatus</name>
    <name type="common">Priapulid worm</name>
    <dbReference type="NCBI Taxonomy" id="37621"/>
    <lineage>
        <taxon>Eukaryota</taxon>
        <taxon>Metazoa</taxon>
        <taxon>Ecdysozoa</taxon>
        <taxon>Scalidophora</taxon>
        <taxon>Priapulida</taxon>
        <taxon>Priapulimorpha</taxon>
        <taxon>Priapulimorphida</taxon>
        <taxon>Priapulidae</taxon>
        <taxon>Priapulus</taxon>
    </lineage>
</organism>
<feature type="domain" description="Major facilitator superfamily (MFS) profile" evidence="8">
    <location>
        <begin position="361"/>
        <end position="570"/>
    </location>
</feature>
<keyword evidence="3 7" id="KW-0812">Transmembrane</keyword>
<dbReference type="SUPFAM" id="SSF103473">
    <property type="entry name" value="MFS general substrate transporter"/>
    <property type="match status" value="1"/>
</dbReference>
<feature type="transmembrane region" description="Helical" evidence="7">
    <location>
        <begin position="361"/>
        <end position="385"/>
    </location>
</feature>
<evidence type="ECO:0000256" key="4">
    <source>
        <dbReference type="ARBA" id="ARBA00022989"/>
    </source>
</evidence>
<feature type="transmembrane region" description="Helical" evidence="7">
    <location>
        <begin position="427"/>
        <end position="446"/>
    </location>
</feature>
<gene>
    <name evidence="10 11" type="primary">LOC106811975</name>
</gene>
<dbReference type="InterPro" id="IPR024989">
    <property type="entry name" value="MFS_assoc_dom"/>
</dbReference>
<feature type="transmembrane region" description="Helical" evidence="7">
    <location>
        <begin position="74"/>
        <end position="93"/>
    </location>
</feature>
<keyword evidence="5 7" id="KW-0472">Membrane</keyword>
<protein>
    <submittedName>
        <fullName evidence="10 11">Major facilitator superfamily domain-containing protein 6-like</fullName>
    </submittedName>
</protein>
<dbReference type="PROSITE" id="PS50850">
    <property type="entry name" value="MFS"/>
    <property type="match status" value="1"/>
</dbReference>